<name>A0AAV0NGS4_9ROSI</name>
<organism evidence="5 6">
    <name type="scientific">Linum tenue</name>
    <dbReference type="NCBI Taxonomy" id="586396"/>
    <lineage>
        <taxon>Eukaryota</taxon>
        <taxon>Viridiplantae</taxon>
        <taxon>Streptophyta</taxon>
        <taxon>Embryophyta</taxon>
        <taxon>Tracheophyta</taxon>
        <taxon>Spermatophyta</taxon>
        <taxon>Magnoliopsida</taxon>
        <taxon>eudicotyledons</taxon>
        <taxon>Gunneridae</taxon>
        <taxon>Pentapetalae</taxon>
        <taxon>rosids</taxon>
        <taxon>fabids</taxon>
        <taxon>Malpighiales</taxon>
        <taxon>Linaceae</taxon>
        <taxon>Linum</taxon>
    </lineage>
</organism>
<evidence type="ECO:0000256" key="2">
    <source>
        <dbReference type="ARBA" id="ARBA00023004"/>
    </source>
</evidence>
<dbReference type="EMBL" id="CAMGYJ010000008">
    <property type="protein sequence ID" value="CAI0457586.1"/>
    <property type="molecule type" value="Genomic_DNA"/>
</dbReference>
<keyword evidence="1 3" id="KW-0479">Metal-binding</keyword>
<accession>A0AAV0NGS4</accession>
<dbReference type="Proteomes" id="UP001154282">
    <property type="component" value="Unassembled WGS sequence"/>
</dbReference>
<keyword evidence="6" id="KW-1185">Reference proteome</keyword>
<dbReference type="InterPro" id="IPR027443">
    <property type="entry name" value="IPNS-like_sf"/>
</dbReference>
<evidence type="ECO:0000313" key="5">
    <source>
        <dbReference type="EMBL" id="CAI0457586.1"/>
    </source>
</evidence>
<sequence length="326" mass="36555">MGSSDESLGLPFIDFSSDPKPGTPCWDSLKLQVRQALEEYGCFEASLGDDSTVINTGELRRDVFASLEELFDLPLQTKQQSGASESFQDGYAATPNGFYQSFGIEDPNSLGVLQTFTNPLWPHGGNPSFCNNIQSMAGVVTEFNRTVRRMLLESFGLEKYVEEHLSSTTYRFRVMKYEALQPNNYAAAEELGLGVHTDKSFMTILCQNGVGGLELQTKRGDWVKFKPTSPSSHVILIGDALHVWLNGRVHCPKHKVTLCELHGKTRYSFGLFTVPKPEYVIKAPEELIDENNPMRFKPFAYQEYFDLAYREPGVKDASLLHAHYGV</sequence>
<dbReference type="SUPFAM" id="SSF51197">
    <property type="entry name" value="Clavaminate synthase-like"/>
    <property type="match status" value="1"/>
</dbReference>
<evidence type="ECO:0000256" key="1">
    <source>
        <dbReference type="ARBA" id="ARBA00022723"/>
    </source>
</evidence>
<evidence type="ECO:0000259" key="4">
    <source>
        <dbReference type="PROSITE" id="PS51471"/>
    </source>
</evidence>
<dbReference type="Pfam" id="PF14226">
    <property type="entry name" value="DIOX_N"/>
    <property type="match status" value="1"/>
</dbReference>
<feature type="domain" description="Fe2OG dioxygenase" evidence="4">
    <location>
        <begin position="176"/>
        <end position="275"/>
    </location>
</feature>
<dbReference type="GO" id="GO:0046872">
    <property type="term" value="F:metal ion binding"/>
    <property type="evidence" value="ECO:0007669"/>
    <property type="project" value="UniProtKB-KW"/>
</dbReference>
<keyword evidence="3" id="KW-0560">Oxidoreductase</keyword>
<dbReference type="Gene3D" id="2.60.120.330">
    <property type="entry name" value="B-lactam Antibiotic, Isopenicillin N Synthase, Chain"/>
    <property type="match status" value="1"/>
</dbReference>
<protein>
    <recommendedName>
        <fullName evidence="4">Fe2OG dioxygenase domain-containing protein</fullName>
    </recommendedName>
</protein>
<dbReference type="GO" id="GO:0016491">
    <property type="term" value="F:oxidoreductase activity"/>
    <property type="evidence" value="ECO:0007669"/>
    <property type="project" value="UniProtKB-KW"/>
</dbReference>
<gene>
    <name evidence="5" type="ORF">LITE_LOCUS33182</name>
</gene>
<evidence type="ECO:0000256" key="3">
    <source>
        <dbReference type="RuleBase" id="RU003682"/>
    </source>
</evidence>
<comment type="caution">
    <text evidence="5">The sequence shown here is derived from an EMBL/GenBank/DDBJ whole genome shotgun (WGS) entry which is preliminary data.</text>
</comment>
<reference evidence="5" key="1">
    <citation type="submission" date="2022-08" db="EMBL/GenBank/DDBJ databases">
        <authorList>
            <person name="Gutierrez-Valencia J."/>
        </authorList>
    </citation>
    <scope>NUCLEOTIDE SEQUENCE</scope>
</reference>
<dbReference type="PANTHER" id="PTHR47990">
    <property type="entry name" value="2-OXOGLUTARATE (2OG) AND FE(II)-DEPENDENT OXYGENASE SUPERFAMILY PROTEIN-RELATED"/>
    <property type="match status" value="1"/>
</dbReference>
<dbReference type="InterPro" id="IPR026992">
    <property type="entry name" value="DIOX_N"/>
</dbReference>
<dbReference type="InterPro" id="IPR044861">
    <property type="entry name" value="IPNS-like_FE2OG_OXY"/>
</dbReference>
<keyword evidence="2 3" id="KW-0408">Iron</keyword>
<proteinExistence type="inferred from homology"/>
<dbReference type="InterPro" id="IPR005123">
    <property type="entry name" value="Oxoglu/Fe-dep_dioxygenase_dom"/>
</dbReference>
<dbReference type="PROSITE" id="PS51471">
    <property type="entry name" value="FE2OG_OXY"/>
    <property type="match status" value="1"/>
</dbReference>
<comment type="similarity">
    <text evidence="3">Belongs to the iron/ascorbate-dependent oxidoreductase family.</text>
</comment>
<dbReference type="AlphaFoldDB" id="A0AAV0NGS4"/>
<dbReference type="InterPro" id="IPR050231">
    <property type="entry name" value="Iron_ascorbate_oxido_reductase"/>
</dbReference>
<dbReference type="Pfam" id="PF03171">
    <property type="entry name" value="2OG-FeII_Oxy"/>
    <property type="match status" value="1"/>
</dbReference>
<evidence type="ECO:0000313" key="6">
    <source>
        <dbReference type="Proteomes" id="UP001154282"/>
    </source>
</evidence>